<reference evidence="1 2" key="1">
    <citation type="submission" date="2021-03" db="EMBL/GenBank/DDBJ databases">
        <title>Genomic and phenotypic characterization of Chloracidobacterium isolates provides evidence for multiple species.</title>
        <authorList>
            <person name="Saini M.K."/>
            <person name="Costas A.M.G."/>
            <person name="Tank M."/>
            <person name="Bryant D.A."/>
        </authorList>
    </citation>
    <scope>NUCLEOTIDE SEQUENCE [LARGE SCALE GENOMIC DNA]</scope>
    <source>
        <strain evidence="1 2">BV2-C</strain>
    </source>
</reference>
<gene>
    <name evidence="1" type="ORF">J8C06_08250</name>
</gene>
<dbReference type="RefSeq" id="WP_211428236.1">
    <property type="nucleotide sequence ID" value="NZ_CP072648.1"/>
</dbReference>
<name>A0ABX8B8G3_9BACT</name>
<accession>A0ABX8B8G3</accession>
<evidence type="ECO:0000313" key="1">
    <source>
        <dbReference type="EMBL" id="QUW02346.1"/>
    </source>
</evidence>
<dbReference type="EMBL" id="CP072648">
    <property type="protein sequence ID" value="QUW02346.1"/>
    <property type="molecule type" value="Genomic_DNA"/>
</dbReference>
<proteinExistence type="predicted"/>
<protein>
    <submittedName>
        <fullName evidence="1">Uncharacterized protein</fullName>
    </submittedName>
</protein>
<dbReference type="Proteomes" id="UP000676506">
    <property type="component" value="Chromosome 1"/>
</dbReference>
<keyword evidence="2" id="KW-1185">Reference proteome</keyword>
<organism evidence="1 2">
    <name type="scientific">Chloracidobacterium validum</name>
    <dbReference type="NCBI Taxonomy" id="2821543"/>
    <lineage>
        <taxon>Bacteria</taxon>
        <taxon>Pseudomonadati</taxon>
        <taxon>Acidobacteriota</taxon>
        <taxon>Terriglobia</taxon>
        <taxon>Terriglobales</taxon>
        <taxon>Acidobacteriaceae</taxon>
        <taxon>Chloracidobacterium</taxon>
    </lineage>
</organism>
<evidence type="ECO:0000313" key="2">
    <source>
        <dbReference type="Proteomes" id="UP000676506"/>
    </source>
</evidence>
<sequence length="47" mass="4837">MSEEWFGEALPNGVTVHPGYRGGLRAVGAPVPPLLIPSSLGDLCAFG</sequence>